<evidence type="ECO:0000256" key="12">
    <source>
        <dbReference type="ARBA" id="ARBA00023209"/>
    </source>
</evidence>
<keyword evidence="9 16" id="KW-1133">Transmembrane helix</keyword>
<keyword evidence="7 15" id="KW-0808">Transferase</keyword>
<keyword evidence="6" id="KW-0444">Lipid biosynthesis</keyword>
<evidence type="ECO:0000256" key="11">
    <source>
        <dbReference type="ARBA" id="ARBA00023136"/>
    </source>
</evidence>
<name>A0ABT3SRQ6_9GAMM</name>
<accession>A0ABT3SRQ6</accession>
<dbReference type="InterPro" id="IPR043130">
    <property type="entry name" value="CDP-OH_PTrfase_TM_dom"/>
</dbReference>
<dbReference type="Proteomes" id="UP001143307">
    <property type="component" value="Unassembled WGS sequence"/>
</dbReference>
<dbReference type="Gene3D" id="1.20.120.1760">
    <property type="match status" value="1"/>
</dbReference>
<comment type="subcellular location">
    <subcellularLocation>
        <location evidence="1">Membrane</location>
        <topology evidence="1">Multi-pass membrane protein</topology>
    </subcellularLocation>
</comment>
<comment type="caution">
    <text evidence="17">The sequence shown here is derived from an EMBL/GenBank/DDBJ whole genome shotgun (WGS) entry which is preliminary data.</text>
</comment>
<feature type="transmembrane region" description="Helical" evidence="16">
    <location>
        <begin position="70"/>
        <end position="92"/>
    </location>
</feature>
<evidence type="ECO:0000256" key="3">
    <source>
        <dbReference type="ARBA" id="ARBA00010441"/>
    </source>
</evidence>
<dbReference type="InterPro" id="IPR004570">
    <property type="entry name" value="Phosphatidylglycerol_P_synth"/>
</dbReference>
<dbReference type="RefSeq" id="WP_279251647.1">
    <property type="nucleotide sequence ID" value="NZ_SHNP01000001.1"/>
</dbReference>
<comment type="catalytic activity">
    <reaction evidence="14">
        <text>a CDP-1,2-diacyl-sn-glycerol + sn-glycerol 3-phosphate = a 1,2-diacyl-sn-glycero-3-phospho-(1'-sn-glycero-3'-phosphate) + CMP + H(+)</text>
        <dbReference type="Rhea" id="RHEA:12593"/>
        <dbReference type="ChEBI" id="CHEBI:15378"/>
        <dbReference type="ChEBI" id="CHEBI:57597"/>
        <dbReference type="ChEBI" id="CHEBI:58332"/>
        <dbReference type="ChEBI" id="CHEBI:60110"/>
        <dbReference type="ChEBI" id="CHEBI:60377"/>
        <dbReference type="EC" id="2.7.8.5"/>
    </reaction>
</comment>
<evidence type="ECO:0000256" key="13">
    <source>
        <dbReference type="ARBA" id="ARBA00023264"/>
    </source>
</evidence>
<comment type="pathway">
    <text evidence="2">Phospholipid metabolism; phosphatidylglycerol biosynthesis; phosphatidylglycerol from CDP-diacylglycerol: step 1/2.</text>
</comment>
<evidence type="ECO:0000256" key="6">
    <source>
        <dbReference type="ARBA" id="ARBA00022516"/>
    </source>
</evidence>
<dbReference type="PIRSF" id="PIRSF000847">
    <property type="entry name" value="Phos_ph_gly_syn"/>
    <property type="match status" value="1"/>
</dbReference>
<feature type="transmembrane region" description="Helical" evidence="16">
    <location>
        <begin position="7"/>
        <end position="25"/>
    </location>
</feature>
<protein>
    <recommendedName>
        <fullName evidence="5">CDP-diacylglycerol--glycerol-3-phosphate 3-phosphatidyltransferase</fullName>
        <ecNumber evidence="4">2.7.8.5</ecNumber>
    </recommendedName>
</protein>
<keyword evidence="18" id="KW-1185">Reference proteome</keyword>
<evidence type="ECO:0000256" key="1">
    <source>
        <dbReference type="ARBA" id="ARBA00004141"/>
    </source>
</evidence>
<evidence type="ECO:0000256" key="5">
    <source>
        <dbReference type="ARBA" id="ARBA00014944"/>
    </source>
</evidence>
<dbReference type="Pfam" id="PF01066">
    <property type="entry name" value="CDP-OH_P_transf"/>
    <property type="match status" value="1"/>
</dbReference>
<evidence type="ECO:0000256" key="4">
    <source>
        <dbReference type="ARBA" id="ARBA00013170"/>
    </source>
</evidence>
<evidence type="ECO:0000256" key="14">
    <source>
        <dbReference type="ARBA" id="ARBA00048586"/>
    </source>
</evidence>
<evidence type="ECO:0000313" key="18">
    <source>
        <dbReference type="Proteomes" id="UP001143307"/>
    </source>
</evidence>
<comment type="similarity">
    <text evidence="3 15">Belongs to the CDP-alcohol phosphatidyltransferase class-I family.</text>
</comment>
<evidence type="ECO:0000256" key="15">
    <source>
        <dbReference type="RuleBase" id="RU003750"/>
    </source>
</evidence>
<feature type="transmembrane region" description="Helical" evidence="16">
    <location>
        <begin position="149"/>
        <end position="170"/>
    </location>
</feature>
<evidence type="ECO:0000256" key="2">
    <source>
        <dbReference type="ARBA" id="ARBA00005042"/>
    </source>
</evidence>
<keyword evidence="10" id="KW-0443">Lipid metabolism</keyword>
<reference evidence="17" key="1">
    <citation type="submission" date="2019-02" db="EMBL/GenBank/DDBJ databases">
        <authorList>
            <person name="Li S.-H."/>
        </authorList>
    </citation>
    <scope>NUCLEOTIDE SEQUENCE</scope>
    <source>
        <strain evidence="17">IMCC8485</strain>
    </source>
</reference>
<feature type="transmembrane region" description="Helical" evidence="16">
    <location>
        <begin position="124"/>
        <end position="143"/>
    </location>
</feature>
<dbReference type="InterPro" id="IPR000462">
    <property type="entry name" value="CDP-OH_P_trans"/>
</dbReference>
<gene>
    <name evidence="17" type="ORF">EYC87_03535</name>
</gene>
<dbReference type="PANTHER" id="PTHR14269:SF11">
    <property type="entry name" value="CDP-DIACYLGLYCEROL--GLYCEROL-3-PHOSPHATE 3-PHOSPHATIDYLTRANSFERASE"/>
    <property type="match status" value="1"/>
</dbReference>
<dbReference type="EC" id="2.7.8.5" evidence="4"/>
<keyword evidence="12" id="KW-0594">Phospholipid biosynthesis</keyword>
<organism evidence="17 18">
    <name type="scientific">Candidatus Seongchinamella marina</name>
    <dbReference type="NCBI Taxonomy" id="2518990"/>
    <lineage>
        <taxon>Bacteria</taxon>
        <taxon>Pseudomonadati</taxon>
        <taxon>Pseudomonadota</taxon>
        <taxon>Gammaproteobacteria</taxon>
        <taxon>Cellvibrionales</taxon>
        <taxon>Halieaceae</taxon>
        <taxon>Seongchinamella</taxon>
    </lineage>
</organism>
<keyword evidence="11 16" id="KW-0472">Membrane</keyword>
<feature type="transmembrane region" description="Helical" evidence="16">
    <location>
        <begin position="31"/>
        <end position="49"/>
    </location>
</feature>
<keyword evidence="13" id="KW-1208">Phospholipid metabolism</keyword>
<proteinExistence type="inferred from homology"/>
<keyword evidence="8 16" id="KW-0812">Transmembrane</keyword>
<evidence type="ECO:0000256" key="7">
    <source>
        <dbReference type="ARBA" id="ARBA00022679"/>
    </source>
</evidence>
<dbReference type="InterPro" id="IPR050324">
    <property type="entry name" value="CDP-alcohol_PTase-I"/>
</dbReference>
<sequence length="183" mass="20174">MLNYLPNALTTLRLLLALPLGILILRHEYQLGLWVGLIAGITDVLDGFAARRLNYFSPIGAALDPIADKLLILVTFICLANVALIDWTLAVIVIIRDLVIVGGALCYRLFIGSFDFGARPLSKINMVVQIFFCLLVLAFQLLPALPEELIFITTGAVIIIATISGLDYIIAWTKKALQQRTEH</sequence>
<evidence type="ECO:0000256" key="8">
    <source>
        <dbReference type="ARBA" id="ARBA00022692"/>
    </source>
</evidence>
<evidence type="ECO:0000256" key="9">
    <source>
        <dbReference type="ARBA" id="ARBA00022989"/>
    </source>
</evidence>
<dbReference type="PROSITE" id="PS00379">
    <property type="entry name" value="CDP_ALCOHOL_P_TRANSF"/>
    <property type="match status" value="1"/>
</dbReference>
<evidence type="ECO:0000256" key="16">
    <source>
        <dbReference type="SAM" id="Phobius"/>
    </source>
</evidence>
<evidence type="ECO:0000313" key="17">
    <source>
        <dbReference type="EMBL" id="MCX2972658.1"/>
    </source>
</evidence>
<dbReference type="EMBL" id="SHNP01000001">
    <property type="protein sequence ID" value="MCX2972658.1"/>
    <property type="molecule type" value="Genomic_DNA"/>
</dbReference>
<evidence type="ECO:0000256" key="10">
    <source>
        <dbReference type="ARBA" id="ARBA00023098"/>
    </source>
</evidence>
<dbReference type="InterPro" id="IPR048254">
    <property type="entry name" value="CDP_ALCOHOL_P_TRANSF_CS"/>
</dbReference>
<dbReference type="PANTHER" id="PTHR14269">
    <property type="entry name" value="CDP-DIACYLGLYCEROL--GLYCEROL-3-PHOSPHATE 3-PHOSPHATIDYLTRANSFERASE-RELATED"/>
    <property type="match status" value="1"/>
</dbReference>